<dbReference type="EMBL" id="JZWT02000008">
    <property type="protein sequence ID" value="MFB6490395.1"/>
    <property type="molecule type" value="Genomic_DNA"/>
</dbReference>
<comment type="caution">
    <text evidence="1">The sequence shown here is derived from an EMBL/GenBank/DDBJ whole genome shotgun (WGS) entry which is preliminary data.</text>
</comment>
<protein>
    <submittedName>
        <fullName evidence="1">Uncharacterized protein</fullName>
    </submittedName>
</protein>
<organism evidence="1 2">
    <name type="scientific">Thermoproteus sp. AZ2</name>
    <dbReference type="NCBI Taxonomy" id="1609232"/>
    <lineage>
        <taxon>Archaea</taxon>
        <taxon>Thermoproteota</taxon>
        <taxon>Thermoprotei</taxon>
        <taxon>Thermoproteales</taxon>
        <taxon>Thermoproteaceae</taxon>
        <taxon>Thermoproteus</taxon>
    </lineage>
</organism>
<name>A0ACC6V075_9CREN</name>
<accession>A0ACC6V075</accession>
<proteinExistence type="predicted"/>
<evidence type="ECO:0000313" key="2">
    <source>
        <dbReference type="Proteomes" id="UP000033636"/>
    </source>
</evidence>
<dbReference type="Proteomes" id="UP000033636">
    <property type="component" value="Unassembled WGS sequence"/>
</dbReference>
<sequence length="108" mass="12170">MDLDALERRLIDALISLIKGSRGRVVSLRAASLAKMTGHGDDHRVVLRAARLLRELSDLNLVRASTEGAGKNRSYRYVLDESSELWQLIRYSPTVKAKEALAQLIKRR</sequence>
<gene>
    <name evidence="1" type="ORF">TU35_003955</name>
</gene>
<evidence type="ECO:0000313" key="1">
    <source>
        <dbReference type="EMBL" id="MFB6490395.1"/>
    </source>
</evidence>
<reference evidence="1" key="1">
    <citation type="submission" date="2024-07" db="EMBL/GenBank/DDBJ databases">
        <title>Metagenome and Metagenome-Assembled Genomes of Archaea from a hot spring from the geothermal field of Los Azufres, Mexico.</title>
        <authorList>
            <person name="Marin-Paredes R."/>
            <person name="Martinez-Romero E."/>
            <person name="Servin-Garciduenas L.E."/>
        </authorList>
    </citation>
    <scope>NUCLEOTIDE SEQUENCE</scope>
</reference>